<reference evidence="4" key="1">
    <citation type="submission" date="2016-10" db="EMBL/GenBank/DDBJ databases">
        <authorList>
            <person name="Varghese N."/>
            <person name="Submissions S."/>
        </authorList>
    </citation>
    <scope>NUCLEOTIDE SEQUENCE [LARGE SCALE GENOMIC DNA]</scope>
    <source>
        <strain evidence="4">VPI 5359</strain>
    </source>
</reference>
<dbReference type="STRING" id="1528.SAMN04488579_11356"/>
<dbReference type="PANTHER" id="PTHR33515:SF1">
    <property type="entry name" value="RIBOSOME-BINDING FACTOR A, CHLOROPLASTIC-RELATED"/>
    <property type="match status" value="1"/>
</dbReference>
<dbReference type="RefSeq" id="WP_090245542.1">
    <property type="nucleotide sequence ID" value="NZ_FNOU01000013.1"/>
</dbReference>
<comment type="function">
    <text evidence="2">One of several proteins that assist in the late maturation steps of the functional core of the 30S ribosomal subunit. Associates with free 30S ribosomal subunits (but not with 30S subunits that are part of 70S ribosomes or polysomes). Required for efficient processing of 16S rRNA. May interact with the 5'-terminal helix region of 16S rRNA.</text>
</comment>
<evidence type="ECO:0000256" key="1">
    <source>
        <dbReference type="ARBA" id="ARBA00022517"/>
    </source>
</evidence>
<keyword evidence="4" id="KW-1185">Reference proteome</keyword>
<gene>
    <name evidence="2" type="primary">rbfA</name>
    <name evidence="3" type="ORF">SAMN04488579_11356</name>
</gene>
<comment type="subcellular location">
    <subcellularLocation>
        <location evidence="2">Cytoplasm</location>
    </subcellularLocation>
</comment>
<comment type="similarity">
    <text evidence="2">Belongs to the RbfA family.</text>
</comment>
<dbReference type="GO" id="GO:0005829">
    <property type="term" value="C:cytosol"/>
    <property type="evidence" value="ECO:0007669"/>
    <property type="project" value="TreeGrafter"/>
</dbReference>
<comment type="subunit">
    <text evidence="2">Monomer. Binds 30S ribosomal subunits, but not 50S ribosomal subunits or 70S ribosomes.</text>
</comment>
<protein>
    <recommendedName>
        <fullName evidence="2">Ribosome-binding factor A</fullName>
    </recommendedName>
</protein>
<dbReference type="SUPFAM" id="SSF89919">
    <property type="entry name" value="Ribosome-binding factor A, RbfA"/>
    <property type="match status" value="1"/>
</dbReference>
<sequence length="123" mass="13731">MASHRIEKINGQIQRELSLIIQQKMKDKRLNPTGLSITRVKATPDLKVATVYVSILGSDQEKEDALASLESAKGFLRSNLGKVLKTHSTPALIFKLDDSVEYSLHIEALLSEIKKDKEDKADE</sequence>
<dbReference type="OrthoDB" id="307788at2"/>
<dbReference type="Gene3D" id="3.30.300.20">
    <property type="match status" value="1"/>
</dbReference>
<dbReference type="Proteomes" id="UP000199652">
    <property type="component" value="Unassembled WGS sequence"/>
</dbReference>
<keyword evidence="2" id="KW-0963">Cytoplasm</keyword>
<accession>A0A1H3GCD8</accession>
<dbReference type="Pfam" id="PF02033">
    <property type="entry name" value="RBFA"/>
    <property type="match status" value="1"/>
</dbReference>
<evidence type="ECO:0000313" key="4">
    <source>
        <dbReference type="Proteomes" id="UP000199652"/>
    </source>
</evidence>
<dbReference type="InterPro" id="IPR000238">
    <property type="entry name" value="RbfA"/>
</dbReference>
<dbReference type="GO" id="GO:0043024">
    <property type="term" value="F:ribosomal small subunit binding"/>
    <property type="evidence" value="ECO:0007669"/>
    <property type="project" value="TreeGrafter"/>
</dbReference>
<evidence type="ECO:0000313" key="3">
    <source>
        <dbReference type="EMBL" id="SDY00715.1"/>
    </source>
</evidence>
<dbReference type="HAMAP" id="MF_00003">
    <property type="entry name" value="RbfA"/>
    <property type="match status" value="1"/>
</dbReference>
<dbReference type="NCBIfam" id="TIGR00082">
    <property type="entry name" value="rbfA"/>
    <property type="match status" value="1"/>
</dbReference>
<proteinExistence type="inferred from homology"/>
<dbReference type="InterPro" id="IPR015946">
    <property type="entry name" value="KH_dom-like_a/b"/>
</dbReference>
<organism evidence="3 4">
    <name type="scientific">Eubacterium barkeri</name>
    <name type="common">Clostridium barkeri</name>
    <dbReference type="NCBI Taxonomy" id="1528"/>
    <lineage>
        <taxon>Bacteria</taxon>
        <taxon>Bacillati</taxon>
        <taxon>Bacillota</taxon>
        <taxon>Clostridia</taxon>
        <taxon>Eubacteriales</taxon>
        <taxon>Eubacteriaceae</taxon>
        <taxon>Eubacterium</taxon>
    </lineage>
</organism>
<dbReference type="PANTHER" id="PTHR33515">
    <property type="entry name" value="RIBOSOME-BINDING FACTOR A, CHLOROPLASTIC-RELATED"/>
    <property type="match status" value="1"/>
</dbReference>
<dbReference type="InterPro" id="IPR023799">
    <property type="entry name" value="RbfA_dom_sf"/>
</dbReference>
<name>A0A1H3GCD8_EUBBA</name>
<evidence type="ECO:0000256" key="2">
    <source>
        <dbReference type="HAMAP-Rule" id="MF_00003"/>
    </source>
</evidence>
<dbReference type="EMBL" id="FNOU01000013">
    <property type="protein sequence ID" value="SDY00715.1"/>
    <property type="molecule type" value="Genomic_DNA"/>
</dbReference>
<dbReference type="AlphaFoldDB" id="A0A1H3GCD8"/>
<dbReference type="GO" id="GO:0030490">
    <property type="term" value="P:maturation of SSU-rRNA"/>
    <property type="evidence" value="ECO:0007669"/>
    <property type="project" value="UniProtKB-UniRule"/>
</dbReference>
<keyword evidence="1 2" id="KW-0690">Ribosome biogenesis</keyword>